<dbReference type="InterPro" id="IPR017539">
    <property type="entry name" value="XrtA_amidotfase"/>
</dbReference>
<protein>
    <recommendedName>
        <fullName evidence="3">asparagine synthase (glutamine-hydrolyzing)</fullName>
        <ecNumber evidence="3">6.3.5.4</ecNumber>
    </recommendedName>
</protein>
<dbReference type="InterPro" id="IPR029055">
    <property type="entry name" value="Ntn_hydrolases_N"/>
</dbReference>
<dbReference type="InterPro" id="IPR014729">
    <property type="entry name" value="Rossmann-like_a/b/a_fold"/>
</dbReference>
<dbReference type="NCBIfam" id="TIGR03108">
    <property type="entry name" value="eps_aminotran_1"/>
    <property type="match status" value="1"/>
</dbReference>
<dbReference type="InterPro" id="IPR051786">
    <property type="entry name" value="ASN_synthetase/amidase"/>
</dbReference>
<evidence type="ECO:0000259" key="8">
    <source>
        <dbReference type="PROSITE" id="PS51278"/>
    </source>
</evidence>
<gene>
    <name evidence="9" type="ORF">ACFPPA_00835</name>
</gene>
<dbReference type="PANTHER" id="PTHR43284">
    <property type="entry name" value="ASPARAGINE SYNTHETASE (GLUTAMINE-HYDROLYZING)"/>
    <property type="match status" value="1"/>
</dbReference>
<dbReference type="InterPro" id="IPR006426">
    <property type="entry name" value="Asn_synth_AEB"/>
</dbReference>
<dbReference type="Proteomes" id="UP001596114">
    <property type="component" value="Unassembled WGS sequence"/>
</dbReference>
<dbReference type="SUPFAM" id="SSF52402">
    <property type="entry name" value="Adenine nucleotide alpha hydrolases-like"/>
    <property type="match status" value="1"/>
</dbReference>
<comment type="catalytic activity">
    <reaction evidence="7">
        <text>L-aspartate + L-glutamine + ATP + H2O = L-asparagine + L-glutamate + AMP + diphosphate + H(+)</text>
        <dbReference type="Rhea" id="RHEA:12228"/>
        <dbReference type="ChEBI" id="CHEBI:15377"/>
        <dbReference type="ChEBI" id="CHEBI:15378"/>
        <dbReference type="ChEBI" id="CHEBI:29985"/>
        <dbReference type="ChEBI" id="CHEBI:29991"/>
        <dbReference type="ChEBI" id="CHEBI:30616"/>
        <dbReference type="ChEBI" id="CHEBI:33019"/>
        <dbReference type="ChEBI" id="CHEBI:58048"/>
        <dbReference type="ChEBI" id="CHEBI:58359"/>
        <dbReference type="ChEBI" id="CHEBI:456215"/>
        <dbReference type="EC" id="6.3.5.4"/>
    </reaction>
</comment>
<sequence length="651" mass="72430">MCGLAGIVSSHNSNGVNESVLLAMRDAQLHRGPDDAGLYLGKDVGLGHRRLSIIDLSHGQQPMVDEAAGLALIYNGELYNFRSLKAELEEQGVGFTSHSDTEVLLRAWQHWGEACLTRLRGMFAFAVWDMRASRIFLVRDHIGIKPLYYGFTRTGDFVFASELKGLMAHPEVDRKLDPRALEDYLALGYVPDPKSIYKGICKLQPGHWLSWRAGEPAPAPCQYWDFPFEIDDSVSVNEATGRLRGLLDDAVASQMVSDVPLGAFLSGGVDSSAVVASMSRATREPVNTCSIGFDDSGFDETAYARQVAEYLHTNHFEEHVSSKDYDLLDTLAGIYDEPFADSSALPTWRVCQLARKHVTVALSGDGGDENFAGYRRYRLHTWESGLRARLPSGLRKPLFGLLGRAYPKADWAPRLLRAKTTLQGLACDDVEAYFHSVSITSAAMRQQLYSPAFKRELQGYNALTVFREHAMRAPTDHPLLLAQYLDFKTWLPGDILTKVDRASMAHSLEVRVPVLDQRLVEWASSLPPEMKLRHGEGKFIFKKMLEQDLPHEVLYRSKMGFRVPLAAWFRGPLGAQLQHALKDGALADSGCFEAAALDRLVRQHMAGQRDHSATLWSLLMLDSFLRYIQRPATAAFFDNSMHAVATAGASP</sequence>
<dbReference type="Gene3D" id="3.40.50.620">
    <property type="entry name" value="HUPs"/>
    <property type="match status" value="2"/>
</dbReference>
<dbReference type="SUPFAM" id="SSF56235">
    <property type="entry name" value="N-terminal nucleophile aminohydrolases (Ntn hydrolases)"/>
    <property type="match status" value="1"/>
</dbReference>
<evidence type="ECO:0000256" key="1">
    <source>
        <dbReference type="ARBA" id="ARBA00005187"/>
    </source>
</evidence>
<dbReference type="PROSITE" id="PS51278">
    <property type="entry name" value="GATASE_TYPE_2"/>
    <property type="match status" value="1"/>
</dbReference>
<evidence type="ECO:0000256" key="4">
    <source>
        <dbReference type="ARBA" id="ARBA00022741"/>
    </source>
</evidence>
<keyword evidence="5" id="KW-0067">ATP-binding</keyword>
<dbReference type="EMBL" id="JBHSNF010000001">
    <property type="protein sequence ID" value="MFC5524277.1"/>
    <property type="molecule type" value="Genomic_DNA"/>
</dbReference>
<keyword evidence="6" id="KW-0315">Glutamine amidotransferase</keyword>
<evidence type="ECO:0000313" key="9">
    <source>
        <dbReference type="EMBL" id="MFC5524277.1"/>
    </source>
</evidence>
<dbReference type="PANTHER" id="PTHR43284:SF1">
    <property type="entry name" value="ASPARAGINE SYNTHETASE"/>
    <property type="match status" value="1"/>
</dbReference>
<evidence type="ECO:0000313" key="10">
    <source>
        <dbReference type="Proteomes" id="UP001596114"/>
    </source>
</evidence>
<evidence type="ECO:0000256" key="7">
    <source>
        <dbReference type="ARBA" id="ARBA00048741"/>
    </source>
</evidence>
<reference evidence="10" key="1">
    <citation type="journal article" date="2019" name="Int. J. Syst. Evol. Microbiol.">
        <title>The Global Catalogue of Microorganisms (GCM) 10K type strain sequencing project: providing services to taxonomists for standard genome sequencing and annotation.</title>
        <authorList>
            <consortium name="The Broad Institute Genomics Platform"/>
            <consortium name="The Broad Institute Genome Sequencing Center for Infectious Disease"/>
            <person name="Wu L."/>
            <person name="Ma J."/>
        </authorList>
    </citation>
    <scope>NUCLEOTIDE SEQUENCE [LARGE SCALE GENOMIC DNA]</scope>
    <source>
        <strain evidence="10">CGMCC 1.16619</strain>
    </source>
</reference>
<feature type="domain" description="Glutamine amidotransferase type-2" evidence="8">
    <location>
        <begin position="2"/>
        <end position="214"/>
    </location>
</feature>
<dbReference type="PIRSF" id="PIRSF001589">
    <property type="entry name" value="Asn_synthetase_glu-h"/>
    <property type="match status" value="1"/>
</dbReference>
<comment type="pathway">
    <text evidence="1">Amino-acid biosynthesis; L-asparagine biosynthesis; L-asparagine from L-aspartate (L-Gln route): step 1/1.</text>
</comment>
<dbReference type="EC" id="6.3.5.4" evidence="3"/>
<evidence type="ECO:0000256" key="2">
    <source>
        <dbReference type="ARBA" id="ARBA00005752"/>
    </source>
</evidence>
<dbReference type="InterPro" id="IPR017932">
    <property type="entry name" value="GATase_2_dom"/>
</dbReference>
<accession>A0ABW0QKX5</accession>
<dbReference type="Pfam" id="PF13537">
    <property type="entry name" value="GATase_7"/>
    <property type="match status" value="1"/>
</dbReference>
<dbReference type="InterPro" id="IPR033738">
    <property type="entry name" value="AsnB_N"/>
</dbReference>
<dbReference type="CDD" id="cd01991">
    <property type="entry name" value="Asn_synthase_B_C"/>
    <property type="match status" value="1"/>
</dbReference>
<keyword evidence="10" id="KW-1185">Reference proteome</keyword>
<proteinExistence type="inferred from homology"/>
<keyword evidence="4" id="KW-0547">Nucleotide-binding</keyword>
<dbReference type="Pfam" id="PF00733">
    <property type="entry name" value="Asn_synthase"/>
    <property type="match status" value="1"/>
</dbReference>
<comment type="similarity">
    <text evidence="2">Belongs to the asparagine synthetase family.</text>
</comment>
<dbReference type="NCBIfam" id="TIGR01536">
    <property type="entry name" value="asn_synth_AEB"/>
    <property type="match status" value="1"/>
</dbReference>
<dbReference type="RefSeq" id="WP_377316326.1">
    <property type="nucleotide sequence ID" value="NZ_JBHSNF010000001.1"/>
</dbReference>
<comment type="caution">
    <text evidence="9">The sequence shown here is derived from an EMBL/GenBank/DDBJ whole genome shotgun (WGS) entry which is preliminary data.</text>
</comment>
<evidence type="ECO:0000256" key="5">
    <source>
        <dbReference type="ARBA" id="ARBA00022840"/>
    </source>
</evidence>
<name>A0ABW0QKX5_9GAMM</name>
<dbReference type="CDD" id="cd00712">
    <property type="entry name" value="AsnB"/>
    <property type="match status" value="1"/>
</dbReference>
<organism evidence="9 10">
    <name type="scientific">Rhodanobacter ginsengisoli</name>
    <dbReference type="NCBI Taxonomy" id="418646"/>
    <lineage>
        <taxon>Bacteria</taxon>
        <taxon>Pseudomonadati</taxon>
        <taxon>Pseudomonadota</taxon>
        <taxon>Gammaproteobacteria</taxon>
        <taxon>Lysobacterales</taxon>
        <taxon>Rhodanobacteraceae</taxon>
        <taxon>Rhodanobacter</taxon>
    </lineage>
</organism>
<dbReference type="Gene3D" id="3.60.20.10">
    <property type="entry name" value="Glutamine Phosphoribosylpyrophosphate, subunit 1, domain 1"/>
    <property type="match status" value="1"/>
</dbReference>
<evidence type="ECO:0000256" key="6">
    <source>
        <dbReference type="ARBA" id="ARBA00022962"/>
    </source>
</evidence>
<dbReference type="InterPro" id="IPR001962">
    <property type="entry name" value="Asn_synthase"/>
</dbReference>
<evidence type="ECO:0000256" key="3">
    <source>
        <dbReference type="ARBA" id="ARBA00012737"/>
    </source>
</evidence>